<sequence>MTTPSRIDIEVSYRSDPVALKNRLRRSRHDVEEVTIRLDSSFCAEGEPDNIEWQYPLLQAIGSGLSQTRTIKIQGPACAAHPLHLHCVTRILEFCAGVVHLDLSSLKLKSWAEQDELAFWAVLEQQVSLEEFRMSGVWFHNVESRLMRLLATLPNLKVVAIRATNSVSETVPSLFASHSLQKVVLFSTVLCDEASQALLAALEQNTSVREASLGLTCGASGGPALQQMLQNNHTLEKLWIRINSLESDHDNQRIAQALRTAGHLLEFGLYGEKHVSAASEEFFVDVLRTDNMKLKVLELQTPERISEEMHYLLLLNEVGREELLHGAPPRQSWIQAIVNTRHDLNCLFYLLHANPMLCSSEI</sequence>
<protein>
    <submittedName>
        <fullName evidence="1">Uncharacterized protein</fullName>
    </submittedName>
</protein>
<dbReference type="EMBL" id="CAICTM010000346">
    <property type="protein sequence ID" value="CAB9508448.1"/>
    <property type="molecule type" value="Genomic_DNA"/>
</dbReference>
<dbReference type="InterPro" id="IPR032675">
    <property type="entry name" value="LRR_dom_sf"/>
</dbReference>
<accession>A0A9N8HB47</accession>
<proteinExistence type="predicted"/>
<gene>
    <name evidence="1" type="ORF">SEMRO_347_G123050.1</name>
</gene>
<dbReference type="SUPFAM" id="SSF52047">
    <property type="entry name" value="RNI-like"/>
    <property type="match status" value="1"/>
</dbReference>
<dbReference type="Proteomes" id="UP001153069">
    <property type="component" value="Unassembled WGS sequence"/>
</dbReference>
<keyword evidence="2" id="KW-1185">Reference proteome</keyword>
<organism evidence="1 2">
    <name type="scientific">Seminavis robusta</name>
    <dbReference type="NCBI Taxonomy" id="568900"/>
    <lineage>
        <taxon>Eukaryota</taxon>
        <taxon>Sar</taxon>
        <taxon>Stramenopiles</taxon>
        <taxon>Ochrophyta</taxon>
        <taxon>Bacillariophyta</taxon>
        <taxon>Bacillariophyceae</taxon>
        <taxon>Bacillariophycidae</taxon>
        <taxon>Naviculales</taxon>
        <taxon>Naviculaceae</taxon>
        <taxon>Seminavis</taxon>
    </lineage>
</organism>
<dbReference type="AlphaFoldDB" id="A0A9N8HB47"/>
<reference evidence="1" key="1">
    <citation type="submission" date="2020-06" db="EMBL/GenBank/DDBJ databases">
        <authorList>
            <consortium name="Plant Systems Biology data submission"/>
        </authorList>
    </citation>
    <scope>NUCLEOTIDE SEQUENCE</scope>
    <source>
        <strain evidence="1">D6</strain>
    </source>
</reference>
<evidence type="ECO:0000313" key="1">
    <source>
        <dbReference type="EMBL" id="CAB9508448.1"/>
    </source>
</evidence>
<evidence type="ECO:0000313" key="2">
    <source>
        <dbReference type="Proteomes" id="UP001153069"/>
    </source>
</evidence>
<comment type="caution">
    <text evidence="1">The sequence shown here is derived from an EMBL/GenBank/DDBJ whole genome shotgun (WGS) entry which is preliminary data.</text>
</comment>
<name>A0A9N8HB47_9STRA</name>
<dbReference type="Gene3D" id="3.80.10.10">
    <property type="entry name" value="Ribonuclease Inhibitor"/>
    <property type="match status" value="1"/>
</dbReference>